<dbReference type="InterPro" id="IPR000760">
    <property type="entry name" value="Inositol_monophosphatase-like"/>
</dbReference>
<dbReference type="GO" id="GO:0007165">
    <property type="term" value="P:signal transduction"/>
    <property type="evidence" value="ECO:0007669"/>
    <property type="project" value="TreeGrafter"/>
</dbReference>
<dbReference type="EMBL" id="SACQ01000006">
    <property type="protein sequence ID" value="RVU30134.1"/>
    <property type="molecule type" value="Genomic_DNA"/>
</dbReference>
<proteinExistence type="inferred from homology"/>
<dbReference type="PRINTS" id="PR00377">
    <property type="entry name" value="IMPHPHTASES"/>
</dbReference>
<reference evidence="3 4" key="1">
    <citation type="submission" date="2019-01" db="EMBL/GenBank/DDBJ databases">
        <authorList>
            <person name="Chen W.-M."/>
        </authorList>
    </citation>
    <scope>NUCLEOTIDE SEQUENCE [LARGE SCALE GENOMIC DNA]</scope>
    <source>
        <strain evidence="3 4">HPM-16</strain>
    </source>
</reference>
<dbReference type="SUPFAM" id="SSF56655">
    <property type="entry name" value="Carbohydrate phosphatase"/>
    <property type="match status" value="1"/>
</dbReference>
<feature type="binding site" evidence="2">
    <location>
        <position position="89"/>
    </location>
    <ligand>
        <name>Mg(2+)</name>
        <dbReference type="ChEBI" id="CHEBI:18420"/>
        <label>1</label>
        <note>catalytic</note>
    </ligand>
</feature>
<comment type="cofactor">
    <cofactor evidence="2">
        <name>Mg(2+)</name>
        <dbReference type="ChEBI" id="CHEBI:18420"/>
    </cofactor>
</comment>
<dbReference type="Proteomes" id="UP000282818">
    <property type="component" value="Unassembled WGS sequence"/>
</dbReference>
<dbReference type="GO" id="GO:0046872">
    <property type="term" value="F:metal ion binding"/>
    <property type="evidence" value="ECO:0007669"/>
    <property type="project" value="UniProtKB-KW"/>
</dbReference>
<name>A0A437Q6J5_9GAMM</name>
<evidence type="ECO:0000313" key="4">
    <source>
        <dbReference type="Proteomes" id="UP000282818"/>
    </source>
</evidence>
<protein>
    <submittedName>
        <fullName evidence="3">Inositol monophosphatase</fullName>
    </submittedName>
</protein>
<evidence type="ECO:0000256" key="1">
    <source>
        <dbReference type="ARBA" id="ARBA00009759"/>
    </source>
</evidence>
<organism evidence="3 4">
    <name type="scientific">Neptunomonas marina</name>
    <dbReference type="NCBI Taxonomy" id="1815562"/>
    <lineage>
        <taxon>Bacteria</taxon>
        <taxon>Pseudomonadati</taxon>
        <taxon>Pseudomonadota</taxon>
        <taxon>Gammaproteobacteria</taxon>
        <taxon>Oceanospirillales</taxon>
        <taxon>Oceanospirillaceae</taxon>
        <taxon>Neptunomonas</taxon>
    </lineage>
</organism>
<feature type="binding site" evidence="2">
    <location>
        <position position="88"/>
    </location>
    <ligand>
        <name>Mg(2+)</name>
        <dbReference type="ChEBI" id="CHEBI:18420"/>
        <label>1</label>
        <note>catalytic</note>
    </ligand>
</feature>
<dbReference type="Pfam" id="PF00459">
    <property type="entry name" value="Inositol_P"/>
    <property type="match status" value="1"/>
</dbReference>
<dbReference type="PANTHER" id="PTHR20854">
    <property type="entry name" value="INOSITOL MONOPHOSPHATASE"/>
    <property type="match status" value="1"/>
</dbReference>
<dbReference type="Gene3D" id="3.30.540.10">
    <property type="entry name" value="Fructose-1,6-Bisphosphatase, subunit A, domain 1"/>
    <property type="match status" value="1"/>
</dbReference>
<dbReference type="GO" id="GO:0006020">
    <property type="term" value="P:inositol metabolic process"/>
    <property type="evidence" value="ECO:0007669"/>
    <property type="project" value="TreeGrafter"/>
</dbReference>
<sequence length="266" mass="28531">MQPMLNIALRAARLAGEQIARAAERLDLMKSEQESVGEFISDAATKAEQTIAFTIQKAYPAHAIHGEYSGQYQPSEGEAEVTWQINPIDSLANFSNGIPAFAICMSAVIKGRIEHALILNPLTGEEYTASRGNGAQLNGKRIRTTNLRALDQAVIGTCFLNTPKEKARFDVYKAIFCHLQTAGAVTHNGGSVALNMAYTAAGRFDGFVQQGANKELLDAGALLIQEAGGLLGDFRGGNTFREHGDTVAANPKLFKALLKSIHQATA</sequence>
<comment type="caution">
    <text evidence="3">The sequence shown here is derived from an EMBL/GenBank/DDBJ whole genome shotgun (WGS) entry which is preliminary data.</text>
</comment>
<evidence type="ECO:0000256" key="2">
    <source>
        <dbReference type="PIRSR" id="PIRSR600760-2"/>
    </source>
</evidence>
<keyword evidence="4" id="KW-1185">Reference proteome</keyword>
<dbReference type="PANTHER" id="PTHR20854:SF4">
    <property type="entry name" value="INOSITOL-1-MONOPHOSPHATASE-RELATED"/>
    <property type="match status" value="1"/>
</dbReference>
<dbReference type="RefSeq" id="WP_127694919.1">
    <property type="nucleotide sequence ID" value="NZ_SACQ01000006.1"/>
</dbReference>
<dbReference type="Gene3D" id="3.40.190.80">
    <property type="match status" value="1"/>
</dbReference>
<accession>A0A437Q6J5</accession>
<dbReference type="AlphaFoldDB" id="A0A437Q6J5"/>
<feature type="binding site" evidence="2">
    <location>
        <position position="218"/>
    </location>
    <ligand>
        <name>Mg(2+)</name>
        <dbReference type="ChEBI" id="CHEBI:18420"/>
        <label>1</label>
        <note>catalytic</note>
    </ligand>
</feature>
<dbReference type="GO" id="GO:0008934">
    <property type="term" value="F:inositol monophosphate 1-phosphatase activity"/>
    <property type="evidence" value="ECO:0007669"/>
    <property type="project" value="TreeGrafter"/>
</dbReference>
<keyword evidence="2" id="KW-0460">Magnesium</keyword>
<evidence type="ECO:0000313" key="3">
    <source>
        <dbReference type="EMBL" id="RVU30134.1"/>
    </source>
</evidence>
<comment type="similarity">
    <text evidence="1">Belongs to the inositol monophosphatase superfamily.</text>
</comment>
<keyword evidence="2" id="KW-0479">Metal-binding</keyword>
<dbReference type="CDD" id="cd01637">
    <property type="entry name" value="IMPase_like"/>
    <property type="match status" value="1"/>
</dbReference>
<feature type="binding site" evidence="2">
    <location>
        <position position="67"/>
    </location>
    <ligand>
        <name>Mg(2+)</name>
        <dbReference type="ChEBI" id="CHEBI:18420"/>
        <label>1</label>
        <note>catalytic</note>
    </ligand>
</feature>
<gene>
    <name evidence="3" type="ORF">EOE65_13885</name>
</gene>